<feature type="region of interest" description="Disordered" evidence="1">
    <location>
        <begin position="182"/>
        <end position="231"/>
    </location>
</feature>
<protein>
    <submittedName>
        <fullName evidence="2">Uncharacterized protein</fullName>
    </submittedName>
</protein>
<sequence length="262" mass="29378">MDAALALSPTSLYAQQRPAGLPPPSPQPLSCRKRKGYDDGGQGDWGTYKRMQLDTSPATLYHTQYPHSAEWPSQQQQQQQQHSHQLLHQDIRNAQHCPPAQFDHRALQAQLELHLQQMSPEGSNYGSPYDPRTKPPYIYNQQMEQQQHHMQDVYDFQDVHRKLMACGGASPGEAMLVDELSPTTPSSGVGPTSPASSDMMCMSPQPQRRRESGNSAAPVFTPMPSPQRSGQRAGMQVTMGFRKDCEKCRQGVPGHYMHLMNR</sequence>
<comment type="caution">
    <text evidence="2">The sequence shown here is derived from an EMBL/GenBank/DDBJ whole genome shotgun (WGS) entry which is preliminary data.</text>
</comment>
<gene>
    <name evidence="2" type="ORF">HDU87_004614</name>
</gene>
<dbReference type="AlphaFoldDB" id="A0AAD5XLR6"/>
<evidence type="ECO:0000256" key="1">
    <source>
        <dbReference type="SAM" id="MobiDB-lite"/>
    </source>
</evidence>
<accession>A0AAD5XLR6</accession>
<feature type="compositionally biased region" description="Polar residues" evidence="1">
    <location>
        <begin position="182"/>
        <end position="196"/>
    </location>
</feature>
<evidence type="ECO:0000313" key="3">
    <source>
        <dbReference type="Proteomes" id="UP001212152"/>
    </source>
</evidence>
<evidence type="ECO:0000313" key="2">
    <source>
        <dbReference type="EMBL" id="KAJ3177122.1"/>
    </source>
</evidence>
<feature type="region of interest" description="Disordered" evidence="1">
    <location>
        <begin position="1"/>
        <end position="49"/>
    </location>
</feature>
<proteinExistence type="predicted"/>
<feature type="region of interest" description="Disordered" evidence="1">
    <location>
        <begin position="67"/>
        <end position="86"/>
    </location>
</feature>
<dbReference type="EMBL" id="JADGJQ010000035">
    <property type="protein sequence ID" value="KAJ3177122.1"/>
    <property type="molecule type" value="Genomic_DNA"/>
</dbReference>
<name>A0AAD5XLR6_9FUNG</name>
<organism evidence="2 3">
    <name type="scientific">Geranomyces variabilis</name>
    <dbReference type="NCBI Taxonomy" id="109894"/>
    <lineage>
        <taxon>Eukaryota</taxon>
        <taxon>Fungi</taxon>
        <taxon>Fungi incertae sedis</taxon>
        <taxon>Chytridiomycota</taxon>
        <taxon>Chytridiomycota incertae sedis</taxon>
        <taxon>Chytridiomycetes</taxon>
        <taxon>Spizellomycetales</taxon>
        <taxon>Powellomycetaceae</taxon>
        <taxon>Geranomyces</taxon>
    </lineage>
</organism>
<feature type="compositionally biased region" description="Low complexity" evidence="1">
    <location>
        <begin position="73"/>
        <end position="86"/>
    </location>
</feature>
<reference evidence="2" key="1">
    <citation type="submission" date="2020-05" db="EMBL/GenBank/DDBJ databases">
        <title>Phylogenomic resolution of chytrid fungi.</title>
        <authorList>
            <person name="Stajich J.E."/>
            <person name="Amses K."/>
            <person name="Simmons R."/>
            <person name="Seto K."/>
            <person name="Myers J."/>
            <person name="Bonds A."/>
            <person name="Quandt C.A."/>
            <person name="Barry K."/>
            <person name="Liu P."/>
            <person name="Grigoriev I."/>
            <person name="Longcore J.E."/>
            <person name="James T.Y."/>
        </authorList>
    </citation>
    <scope>NUCLEOTIDE SEQUENCE</scope>
    <source>
        <strain evidence="2">JEL0379</strain>
    </source>
</reference>
<dbReference type="Proteomes" id="UP001212152">
    <property type="component" value="Unassembled WGS sequence"/>
</dbReference>
<keyword evidence="3" id="KW-1185">Reference proteome</keyword>